<evidence type="ECO:0000313" key="2">
    <source>
        <dbReference type="Proteomes" id="UP000249254"/>
    </source>
</evidence>
<reference evidence="2" key="1">
    <citation type="submission" date="2018-05" db="EMBL/GenBank/DDBJ databases">
        <authorList>
            <person name="Li X."/>
        </authorList>
    </citation>
    <scope>NUCLEOTIDE SEQUENCE [LARGE SCALE GENOMIC DNA]</scope>
    <source>
        <strain evidence="2">LX32</strain>
    </source>
</reference>
<sequence>MKLRRDIAVTPQRAGAEAWAEIVKLITGPGSQAVDQLTAAASVMATLLTEEDYADHPLTLKGKCMRLVIYGVYGADAISLEDPDPLQQNPTEGEWTLFVPCPEEDLDWTRDALAKRAPRIQVHGLDETPAELAEEKADATQGFAIDWGAVS</sequence>
<organism evidence="1 2">
    <name type="scientific">Phenylobacterium soli</name>
    <dbReference type="NCBI Taxonomy" id="2170551"/>
    <lineage>
        <taxon>Bacteria</taxon>
        <taxon>Pseudomonadati</taxon>
        <taxon>Pseudomonadota</taxon>
        <taxon>Alphaproteobacteria</taxon>
        <taxon>Caulobacterales</taxon>
        <taxon>Caulobacteraceae</taxon>
        <taxon>Phenylobacterium</taxon>
    </lineage>
</organism>
<comment type="caution">
    <text evidence="1">The sequence shown here is derived from an EMBL/GenBank/DDBJ whole genome shotgun (WGS) entry which is preliminary data.</text>
</comment>
<dbReference type="AlphaFoldDB" id="A0A328AKI4"/>
<dbReference type="Proteomes" id="UP000249254">
    <property type="component" value="Unassembled WGS sequence"/>
</dbReference>
<protein>
    <submittedName>
        <fullName evidence="1">Uncharacterized protein</fullName>
    </submittedName>
</protein>
<proteinExistence type="predicted"/>
<dbReference type="OrthoDB" id="667485at2"/>
<gene>
    <name evidence="1" type="ORF">DJ017_10380</name>
</gene>
<evidence type="ECO:0000313" key="1">
    <source>
        <dbReference type="EMBL" id="RAK54905.1"/>
    </source>
</evidence>
<dbReference type="RefSeq" id="WP_111528655.1">
    <property type="nucleotide sequence ID" value="NZ_JBHRSG010000004.1"/>
</dbReference>
<keyword evidence="2" id="KW-1185">Reference proteome</keyword>
<dbReference type="EMBL" id="QFYQ01000001">
    <property type="protein sequence ID" value="RAK54905.1"/>
    <property type="molecule type" value="Genomic_DNA"/>
</dbReference>
<accession>A0A328AKI4</accession>
<name>A0A328AKI4_9CAUL</name>